<evidence type="ECO:0000313" key="2">
    <source>
        <dbReference type="Proteomes" id="UP000736335"/>
    </source>
</evidence>
<organism evidence="1 2">
    <name type="scientific">Thelephora terrestris</name>
    <dbReference type="NCBI Taxonomy" id="56493"/>
    <lineage>
        <taxon>Eukaryota</taxon>
        <taxon>Fungi</taxon>
        <taxon>Dikarya</taxon>
        <taxon>Basidiomycota</taxon>
        <taxon>Agaricomycotina</taxon>
        <taxon>Agaricomycetes</taxon>
        <taxon>Thelephorales</taxon>
        <taxon>Thelephoraceae</taxon>
        <taxon>Thelephora</taxon>
    </lineage>
</organism>
<comment type="caution">
    <text evidence="1">The sequence shown here is derived from an EMBL/GenBank/DDBJ whole genome shotgun (WGS) entry which is preliminary data.</text>
</comment>
<evidence type="ECO:0008006" key="3">
    <source>
        <dbReference type="Google" id="ProtNLM"/>
    </source>
</evidence>
<proteinExistence type="predicted"/>
<name>A0A9P6H1Q5_9AGAM</name>
<dbReference type="OrthoDB" id="3341102at2759"/>
<keyword evidence="2" id="KW-1185">Reference proteome</keyword>
<dbReference type="Proteomes" id="UP000736335">
    <property type="component" value="Unassembled WGS sequence"/>
</dbReference>
<reference evidence="1" key="1">
    <citation type="journal article" date="2020" name="Nat. Commun.">
        <title>Large-scale genome sequencing of mycorrhizal fungi provides insights into the early evolution of symbiotic traits.</title>
        <authorList>
            <person name="Miyauchi S."/>
            <person name="Kiss E."/>
            <person name="Kuo A."/>
            <person name="Drula E."/>
            <person name="Kohler A."/>
            <person name="Sanchez-Garcia M."/>
            <person name="Morin E."/>
            <person name="Andreopoulos B."/>
            <person name="Barry K.W."/>
            <person name="Bonito G."/>
            <person name="Buee M."/>
            <person name="Carver A."/>
            <person name="Chen C."/>
            <person name="Cichocki N."/>
            <person name="Clum A."/>
            <person name="Culley D."/>
            <person name="Crous P.W."/>
            <person name="Fauchery L."/>
            <person name="Girlanda M."/>
            <person name="Hayes R.D."/>
            <person name="Keri Z."/>
            <person name="LaButti K."/>
            <person name="Lipzen A."/>
            <person name="Lombard V."/>
            <person name="Magnuson J."/>
            <person name="Maillard F."/>
            <person name="Murat C."/>
            <person name="Nolan M."/>
            <person name="Ohm R.A."/>
            <person name="Pangilinan J."/>
            <person name="Pereira M.F."/>
            <person name="Perotto S."/>
            <person name="Peter M."/>
            <person name="Pfister S."/>
            <person name="Riley R."/>
            <person name="Sitrit Y."/>
            <person name="Stielow J.B."/>
            <person name="Szollosi G."/>
            <person name="Zifcakova L."/>
            <person name="Stursova M."/>
            <person name="Spatafora J.W."/>
            <person name="Tedersoo L."/>
            <person name="Vaario L.M."/>
            <person name="Yamada A."/>
            <person name="Yan M."/>
            <person name="Wang P."/>
            <person name="Xu J."/>
            <person name="Bruns T."/>
            <person name="Baldrian P."/>
            <person name="Vilgalys R."/>
            <person name="Dunand C."/>
            <person name="Henrissat B."/>
            <person name="Grigoriev I.V."/>
            <person name="Hibbett D."/>
            <person name="Nagy L.G."/>
            <person name="Martin F.M."/>
        </authorList>
    </citation>
    <scope>NUCLEOTIDE SEQUENCE</scope>
    <source>
        <strain evidence="1">UH-Tt-Lm1</strain>
    </source>
</reference>
<protein>
    <recommendedName>
        <fullName evidence="3">DDE-1 domain-containing protein</fullName>
    </recommendedName>
</protein>
<dbReference type="EMBL" id="WIUZ02000033">
    <property type="protein sequence ID" value="KAF9777559.1"/>
    <property type="molecule type" value="Genomic_DNA"/>
</dbReference>
<evidence type="ECO:0000313" key="1">
    <source>
        <dbReference type="EMBL" id="KAF9777559.1"/>
    </source>
</evidence>
<dbReference type="AlphaFoldDB" id="A0A9P6H1Q5"/>
<reference evidence="1" key="2">
    <citation type="submission" date="2020-11" db="EMBL/GenBank/DDBJ databases">
        <authorList>
            <consortium name="DOE Joint Genome Institute"/>
            <person name="Kuo A."/>
            <person name="Miyauchi S."/>
            <person name="Kiss E."/>
            <person name="Drula E."/>
            <person name="Kohler A."/>
            <person name="Sanchez-Garcia M."/>
            <person name="Andreopoulos B."/>
            <person name="Barry K.W."/>
            <person name="Bonito G."/>
            <person name="Buee M."/>
            <person name="Carver A."/>
            <person name="Chen C."/>
            <person name="Cichocki N."/>
            <person name="Clum A."/>
            <person name="Culley D."/>
            <person name="Crous P.W."/>
            <person name="Fauchery L."/>
            <person name="Girlanda M."/>
            <person name="Hayes R."/>
            <person name="Keri Z."/>
            <person name="Labutti K."/>
            <person name="Lipzen A."/>
            <person name="Lombard V."/>
            <person name="Magnuson J."/>
            <person name="Maillard F."/>
            <person name="Morin E."/>
            <person name="Murat C."/>
            <person name="Nolan M."/>
            <person name="Ohm R."/>
            <person name="Pangilinan J."/>
            <person name="Pereira M."/>
            <person name="Perotto S."/>
            <person name="Peter M."/>
            <person name="Riley R."/>
            <person name="Sitrit Y."/>
            <person name="Stielow B."/>
            <person name="Szollosi G."/>
            <person name="Zifcakova L."/>
            <person name="Stursova M."/>
            <person name="Spatafora J.W."/>
            <person name="Tedersoo L."/>
            <person name="Vaario L.-M."/>
            <person name="Yamada A."/>
            <person name="Yan M."/>
            <person name="Wang P."/>
            <person name="Xu J."/>
            <person name="Bruns T."/>
            <person name="Baldrian P."/>
            <person name="Vilgalys R."/>
            <person name="Henrissat B."/>
            <person name="Grigoriev I.V."/>
            <person name="Hibbett D."/>
            <person name="Nagy L.G."/>
            <person name="Martin F.M."/>
        </authorList>
    </citation>
    <scope>NUCLEOTIDE SEQUENCE</scope>
    <source>
        <strain evidence="1">UH-Tt-Lm1</strain>
    </source>
</reference>
<sequence>MKWSLRQSTCPGKKIPDGVTYILTDTFLRFVHTISEDSVVIEVIFNTDQTLVIYAAGATETYAPKGSKQVEIVGKDEKRGFTVVVGISMNGDVLPFQAIYAGSTFHSLSTSDTPEYQKATQVLKFCFESGGSNHWSTLSTMQNYVQNILVPYFELHRKDGNQTCIWQIDSWSVHQSAEFRDWRYITYPWIWIHYFPAIAQDFSSHVMLESSEFSSLRSDILPSRTLSKVLWNN</sequence>
<accession>A0A9P6H1Q5</accession>
<gene>
    <name evidence="1" type="ORF">BJ322DRAFT_1015608</name>
</gene>